<dbReference type="InterPro" id="IPR046867">
    <property type="entry name" value="AldOxase/xan_DH_MoCoBD2"/>
</dbReference>
<dbReference type="InterPro" id="IPR016208">
    <property type="entry name" value="Ald_Oxase/xanthine_DH-like"/>
</dbReference>
<dbReference type="Proteomes" id="UP000002881">
    <property type="component" value="Chromosome"/>
</dbReference>
<dbReference type="GO" id="GO:0016491">
    <property type="term" value="F:oxidoreductase activity"/>
    <property type="evidence" value="ECO:0007669"/>
    <property type="project" value="UniProtKB-KW"/>
</dbReference>
<dbReference type="GeneID" id="87108396"/>
<dbReference type="InterPro" id="IPR036856">
    <property type="entry name" value="Ald_Oxase/Xan_DH_a/b_sf"/>
</dbReference>
<feature type="domain" description="Aldehyde oxidase/xanthine dehydrogenase a/b hammerhead" evidence="4">
    <location>
        <begin position="23"/>
        <end position="131"/>
    </location>
</feature>
<dbReference type="Pfam" id="PF02738">
    <property type="entry name" value="MoCoBD_1"/>
    <property type="match status" value="1"/>
</dbReference>
<dbReference type="SUPFAM" id="SSF56003">
    <property type="entry name" value="Molybdenum cofactor-binding domain"/>
    <property type="match status" value="1"/>
</dbReference>
<proteinExistence type="predicted"/>
<dbReference type="RefSeq" id="WP_014731990.1">
    <property type="nucleotide sequence ID" value="NC_017934.1"/>
</dbReference>
<protein>
    <submittedName>
        <fullName evidence="5">Aerobic-type carbon monoxide dehydrogenase, large subunit CoxL/CutL-like protein</fullName>
    </submittedName>
</protein>
<evidence type="ECO:0000259" key="4">
    <source>
        <dbReference type="SMART" id="SM01008"/>
    </source>
</evidence>
<dbReference type="Pfam" id="PF01315">
    <property type="entry name" value="Ald_Xan_dh_C"/>
    <property type="match status" value="1"/>
</dbReference>
<dbReference type="Pfam" id="PF20256">
    <property type="entry name" value="MoCoBD_2"/>
    <property type="match status" value="1"/>
</dbReference>
<keyword evidence="6" id="KW-1185">Reference proteome</keyword>
<dbReference type="EMBL" id="CP003532">
    <property type="protein sequence ID" value="AFK08296.1"/>
    <property type="molecule type" value="Genomic_DNA"/>
</dbReference>
<dbReference type="KEGG" id="mpg:Theba_2697"/>
<evidence type="ECO:0000313" key="6">
    <source>
        <dbReference type="Proteomes" id="UP000002881"/>
    </source>
</evidence>
<evidence type="ECO:0000256" key="2">
    <source>
        <dbReference type="ARBA" id="ARBA00023002"/>
    </source>
</evidence>
<accession>I2F8P3</accession>
<dbReference type="FunFam" id="3.30.365.10:FF:000001">
    <property type="entry name" value="Xanthine dehydrogenase oxidase"/>
    <property type="match status" value="1"/>
</dbReference>
<dbReference type="STRING" id="660470.Theba_2697"/>
<evidence type="ECO:0000313" key="5">
    <source>
        <dbReference type="EMBL" id="AFK08296.1"/>
    </source>
</evidence>
<gene>
    <name evidence="5" type="ORF">Theba_2697</name>
</gene>
<dbReference type="SUPFAM" id="SSF54665">
    <property type="entry name" value="CO dehydrogenase molybdoprotein N-domain-like"/>
    <property type="match status" value="1"/>
</dbReference>
<keyword evidence="2" id="KW-0560">Oxidoreductase</keyword>
<dbReference type="InterPro" id="IPR008274">
    <property type="entry name" value="AldOxase/xan_DH_MoCoBD1"/>
</dbReference>
<name>I2F8P3_9BACT</name>
<dbReference type="AlphaFoldDB" id="I2F8P3"/>
<dbReference type="GO" id="GO:0005506">
    <property type="term" value="F:iron ion binding"/>
    <property type="evidence" value="ECO:0007669"/>
    <property type="project" value="InterPro"/>
</dbReference>
<reference evidence="5 6" key="1">
    <citation type="journal article" date="2012" name="Genome Biol. Evol.">
        <title>Genome Sequence of the Mesophilic Thermotogales Bacterium Mesotoga prima MesG1.Ag.4.2 Reveals the Largest Thermotogales Genome To Date.</title>
        <authorList>
            <person name="Zhaxybayeva O."/>
            <person name="Swithers K.S."/>
            <person name="Foght J."/>
            <person name="Green A.G."/>
            <person name="Bruce D."/>
            <person name="Detter C."/>
            <person name="Han S."/>
            <person name="Teshima H."/>
            <person name="Han J."/>
            <person name="Woyke T."/>
            <person name="Pitluck S."/>
            <person name="Nolan M."/>
            <person name="Ivanova N."/>
            <person name="Pati A."/>
            <person name="Land M.L."/>
            <person name="Dlutek M."/>
            <person name="Doolittle W.F."/>
            <person name="Noll K.M."/>
            <person name="Nesbo C.L."/>
        </authorList>
    </citation>
    <scope>NUCLEOTIDE SEQUENCE [LARGE SCALE GENOMIC DNA]</scope>
    <source>
        <strain evidence="6">mesG1.Ag.4.2</strain>
    </source>
</reference>
<keyword evidence="1" id="KW-0500">Molybdenum</keyword>
<comment type="cofactor">
    <cofactor evidence="3">
        <name>Mo-molybdopterin cytosine dinucleotide</name>
        <dbReference type="ChEBI" id="CHEBI:71308"/>
    </cofactor>
</comment>
<dbReference type="eggNOG" id="COG1529">
    <property type="taxonomic scope" value="Bacteria"/>
</dbReference>
<dbReference type="Gene3D" id="3.30.365.10">
    <property type="entry name" value="Aldehyde oxidase/xanthine dehydrogenase, molybdopterin binding domain"/>
    <property type="match status" value="4"/>
</dbReference>
<dbReference type="HOGENOM" id="CLU_001681_2_3_0"/>
<dbReference type="InterPro" id="IPR037165">
    <property type="entry name" value="AldOxase/xan_DH_Mopterin-bd_sf"/>
</dbReference>
<evidence type="ECO:0000256" key="3">
    <source>
        <dbReference type="ARBA" id="ARBA00053029"/>
    </source>
</evidence>
<dbReference type="Gene3D" id="3.90.1170.50">
    <property type="entry name" value="Aldehyde oxidase/xanthine dehydrogenase, a/b hammerhead"/>
    <property type="match status" value="1"/>
</dbReference>
<organism evidence="5 6">
    <name type="scientific">Mesotoga prima MesG1.Ag.4.2</name>
    <dbReference type="NCBI Taxonomy" id="660470"/>
    <lineage>
        <taxon>Bacteria</taxon>
        <taxon>Thermotogati</taxon>
        <taxon>Thermotogota</taxon>
        <taxon>Thermotogae</taxon>
        <taxon>Kosmotogales</taxon>
        <taxon>Kosmotogaceae</taxon>
        <taxon>Mesotoga</taxon>
    </lineage>
</organism>
<dbReference type="InterPro" id="IPR000674">
    <property type="entry name" value="Ald_Oxase/Xan_DH_a/b"/>
</dbReference>
<dbReference type="PANTHER" id="PTHR11908:SF132">
    <property type="entry name" value="ALDEHYDE OXIDASE 1-RELATED"/>
    <property type="match status" value="1"/>
</dbReference>
<evidence type="ECO:0000256" key="1">
    <source>
        <dbReference type="ARBA" id="ARBA00022505"/>
    </source>
</evidence>
<dbReference type="SMART" id="SM01008">
    <property type="entry name" value="Ald_Xan_dh_C"/>
    <property type="match status" value="1"/>
</dbReference>
<dbReference type="PANTHER" id="PTHR11908">
    <property type="entry name" value="XANTHINE DEHYDROGENASE"/>
    <property type="match status" value="1"/>
</dbReference>
<sequence length="768" mass="83955">MPERHEKVVGKKINRVDAREKVSGRAKFAADVSFDRQVNCALVIAKKAHGVLKSIDASSAKKIPGVEGVFTWRDVPGENQLGDVIKDMPCLVKEGERVRFYGDVVAVVAASSKKIAEEAADLVNVEIEELKPVLTIEEAIKDEIVIHGKSNVGVSRRIRKGNASKYFENSEHIFEGDFYAHYQEQAYMETQGVIVVPDIDYGFTVYGTMQCPYYVQGAVSNVLGIPMSRVRVIQTETGGAFGGKEDIPSYVASYAAIVANNLRRPAKLIYSREIDIQTTSKRHPIKSHYKVALEGKKIKAMTIEAYMDMGAYATLTPIVIFRTLVHAAGAYEIENVDVDVYAVYTNKVPPGAFRGFGSPQVLFAVESMLDDIAVQMGFDPMEFREINTLRPGSRTSTDHLLVNSVGAPETLSRVKKASKWKELVKETEEFNKSSEEVKRGVGLSHIFYGVSLGAGGQALDKSGAHVLIDRDGSVEVRIGGTEMGQGAKTVISIIAAEELGQSMDKIVVHQPDTAFVPDSGPTVASRTTIYSGNAVKSACASLRERLASVFCELTGCRLSSVRFEDGCVYGENENKLSFDEVVEHAYKKNVKLFETGWYETPKLKFDMDNGIGEAYVTYSYASQVVQVEVDLATGYSKVIKAFTAHDVGRSVNPEGVVGQIQGGFAQGMGYAIFEDMKQKDGKIISDNFNTYIIPTVHELPKELVIDVVEDPFPEGPYGAKGIGEPSLMPVPGAVANAISMAIGKRVRRIPVTPEYVLQLLENGSSLQE</sequence>